<evidence type="ECO:0000313" key="1">
    <source>
        <dbReference type="EMBL" id="MPN54550.1"/>
    </source>
</evidence>
<dbReference type="AlphaFoldDB" id="A0A645IUI4"/>
<protein>
    <recommendedName>
        <fullName evidence="2">UDP-2,3-diacylglucosamine diphosphatase</fullName>
    </recommendedName>
</protein>
<gene>
    <name evidence="1" type="ORF">SDC9_202221</name>
</gene>
<accession>A0A645IUI4</accession>
<proteinExistence type="predicted"/>
<dbReference type="EMBL" id="VSSQ01122885">
    <property type="protein sequence ID" value="MPN54550.1"/>
    <property type="molecule type" value="Genomic_DNA"/>
</dbReference>
<reference evidence="1" key="1">
    <citation type="submission" date="2019-08" db="EMBL/GenBank/DDBJ databases">
        <authorList>
            <person name="Kucharzyk K."/>
            <person name="Murdoch R.W."/>
            <person name="Higgins S."/>
            <person name="Loffler F."/>
        </authorList>
    </citation>
    <scope>NUCLEOTIDE SEQUENCE</scope>
</reference>
<organism evidence="1">
    <name type="scientific">bioreactor metagenome</name>
    <dbReference type="NCBI Taxonomy" id="1076179"/>
    <lineage>
        <taxon>unclassified sequences</taxon>
        <taxon>metagenomes</taxon>
        <taxon>ecological metagenomes</taxon>
    </lineage>
</organism>
<comment type="caution">
    <text evidence="1">The sequence shown here is derived from an EMBL/GenBank/DDBJ whole genome shotgun (WGS) entry which is preliminary data.</text>
</comment>
<name>A0A645IUI4_9ZZZZ</name>
<evidence type="ECO:0008006" key="2">
    <source>
        <dbReference type="Google" id="ProtNLM"/>
    </source>
</evidence>
<sequence>MKDGMLDFAKSKINEGYDFVVMGHRHLAEKTFYQLENHQGTYVNLGEWIENPHYGKFDGKQFELIKL</sequence>